<dbReference type="InterPro" id="IPR033375">
    <property type="entry name" value="Cggbp1"/>
</dbReference>
<dbReference type="PANTHER" id="PTHR32344:SF1">
    <property type="entry name" value="U1-TYPE DOMAIN-CONTAINING PROTEIN"/>
    <property type="match status" value="1"/>
</dbReference>
<evidence type="ECO:0008006" key="3">
    <source>
        <dbReference type="Google" id="ProtNLM"/>
    </source>
</evidence>
<dbReference type="EMBL" id="AFYH01051728">
    <property type="status" value="NOT_ANNOTATED_CDS"/>
    <property type="molecule type" value="Genomic_DNA"/>
</dbReference>
<sequence>PSKKISSVSARGQCAQYPKNIFHESGGLFCSTCNIPIDYSRKASCDQHLETTTHKRKVEALQSKKGRERKVQKTVSELFEITEAFCAANVPLKIPDNVNLKEYLERNLKNVGIIPSSSHLQQFYLPRVYENHVTEMKEKLKT</sequence>
<dbReference type="Ensembl" id="ENSLACT00000018340.1">
    <property type="protein sequence ID" value="ENSLACP00000018208.1"/>
    <property type="gene ID" value="ENSLACG00000016039.1"/>
</dbReference>
<dbReference type="HOGENOM" id="CLU_132996_1_0_1"/>
<evidence type="ECO:0000313" key="2">
    <source>
        <dbReference type="Proteomes" id="UP000008672"/>
    </source>
</evidence>
<evidence type="ECO:0000313" key="1">
    <source>
        <dbReference type="Ensembl" id="ENSLACP00000018208.1"/>
    </source>
</evidence>
<dbReference type="GO" id="GO:0006357">
    <property type="term" value="P:regulation of transcription by RNA polymerase II"/>
    <property type="evidence" value="ECO:0007669"/>
    <property type="project" value="InterPro"/>
</dbReference>
<dbReference type="InParanoid" id="H3B8I7"/>
<protein>
    <recommendedName>
        <fullName evidence="3">U1-type domain-containing protein</fullName>
    </recommendedName>
</protein>
<dbReference type="AlphaFoldDB" id="H3B8I7"/>
<reference evidence="1" key="3">
    <citation type="submission" date="2025-09" db="UniProtKB">
        <authorList>
            <consortium name="Ensembl"/>
        </authorList>
    </citation>
    <scope>IDENTIFICATION</scope>
</reference>
<dbReference type="GO" id="GO:0005634">
    <property type="term" value="C:nucleus"/>
    <property type="evidence" value="ECO:0007669"/>
    <property type="project" value="InterPro"/>
</dbReference>
<proteinExistence type="predicted"/>
<reference evidence="1" key="2">
    <citation type="submission" date="2025-08" db="UniProtKB">
        <authorList>
            <consortium name="Ensembl"/>
        </authorList>
    </citation>
    <scope>IDENTIFICATION</scope>
</reference>
<reference evidence="2" key="1">
    <citation type="submission" date="2011-08" db="EMBL/GenBank/DDBJ databases">
        <title>The draft genome of Latimeria chalumnae.</title>
        <authorList>
            <person name="Di Palma F."/>
            <person name="Alfoldi J."/>
            <person name="Johnson J."/>
            <person name="Berlin A."/>
            <person name="Gnerre S."/>
            <person name="Jaffe D."/>
            <person name="MacCallum I."/>
            <person name="Young S."/>
            <person name="Walker B.J."/>
            <person name="Lander E."/>
            <person name="Lindblad-Toh K."/>
        </authorList>
    </citation>
    <scope>NUCLEOTIDE SEQUENCE [LARGE SCALE GENOMIC DNA]</scope>
    <source>
        <strain evidence="2">Wild caught</strain>
    </source>
</reference>
<dbReference type="Proteomes" id="UP000008672">
    <property type="component" value="Unassembled WGS sequence"/>
</dbReference>
<accession>H3B8I7</accession>
<dbReference type="PANTHER" id="PTHR32344">
    <property type="entry name" value="U1-TYPE DOMAIN-CONTAINING PROTEIN"/>
    <property type="match status" value="1"/>
</dbReference>
<keyword evidence="2" id="KW-1185">Reference proteome</keyword>
<dbReference type="GeneTree" id="ENSGT00940000165741"/>
<organism evidence="1 2">
    <name type="scientific">Latimeria chalumnae</name>
    <name type="common">Coelacanth</name>
    <dbReference type="NCBI Taxonomy" id="7897"/>
    <lineage>
        <taxon>Eukaryota</taxon>
        <taxon>Metazoa</taxon>
        <taxon>Chordata</taxon>
        <taxon>Craniata</taxon>
        <taxon>Vertebrata</taxon>
        <taxon>Euteleostomi</taxon>
        <taxon>Coelacanthiformes</taxon>
        <taxon>Coelacanthidae</taxon>
        <taxon>Latimeria</taxon>
    </lineage>
</organism>
<name>H3B8I7_LATCH</name>
<dbReference type="GO" id="GO:0003690">
    <property type="term" value="F:double-stranded DNA binding"/>
    <property type="evidence" value="ECO:0007669"/>
    <property type="project" value="InterPro"/>
</dbReference>